<keyword evidence="2" id="KW-0503">Monooxygenase</keyword>
<dbReference type="PANTHER" id="PTHR13789">
    <property type="entry name" value="MONOOXYGENASE"/>
    <property type="match status" value="1"/>
</dbReference>
<keyword evidence="5" id="KW-1185">Reference proteome</keyword>
<organism evidence="4 5">
    <name type="scientific">Halococcus thailandensis JCM 13552</name>
    <dbReference type="NCBI Taxonomy" id="1227457"/>
    <lineage>
        <taxon>Archaea</taxon>
        <taxon>Methanobacteriati</taxon>
        <taxon>Methanobacteriota</taxon>
        <taxon>Stenosarchaea group</taxon>
        <taxon>Halobacteria</taxon>
        <taxon>Halobacteriales</taxon>
        <taxon>Halococcaceae</taxon>
        <taxon>Halococcus</taxon>
    </lineage>
</organism>
<dbReference type="Gene3D" id="3.50.50.60">
    <property type="entry name" value="FAD/NAD(P)-binding domain"/>
    <property type="match status" value="1"/>
</dbReference>
<dbReference type="STRING" id="1227457.C451_10390"/>
<dbReference type="InterPro" id="IPR036188">
    <property type="entry name" value="FAD/NAD-bd_sf"/>
</dbReference>
<accession>M0N5J2</accession>
<dbReference type="GO" id="GO:0004497">
    <property type="term" value="F:monooxygenase activity"/>
    <property type="evidence" value="ECO:0007669"/>
    <property type="project" value="UniProtKB-KW"/>
</dbReference>
<evidence type="ECO:0000313" key="5">
    <source>
        <dbReference type="Proteomes" id="UP000011680"/>
    </source>
</evidence>
<dbReference type="InterPro" id="IPR002938">
    <property type="entry name" value="FAD-bd"/>
</dbReference>
<dbReference type="GO" id="GO:0071949">
    <property type="term" value="F:FAD binding"/>
    <property type="evidence" value="ECO:0007669"/>
    <property type="project" value="InterPro"/>
</dbReference>
<protein>
    <submittedName>
        <fullName evidence="4">Zeaxanthin epoxidase</fullName>
    </submittedName>
</protein>
<dbReference type="EMBL" id="AOMF01000155">
    <property type="protein sequence ID" value="EMA52823.1"/>
    <property type="molecule type" value="Genomic_DNA"/>
</dbReference>
<evidence type="ECO:0000259" key="3">
    <source>
        <dbReference type="Pfam" id="PF01494"/>
    </source>
</evidence>
<dbReference type="Proteomes" id="UP000011680">
    <property type="component" value="Unassembled WGS sequence"/>
</dbReference>
<gene>
    <name evidence="4" type="ORF">C451_10390</name>
</gene>
<dbReference type="SUPFAM" id="SSF51905">
    <property type="entry name" value="FAD/NAD(P)-binding domain"/>
    <property type="match status" value="1"/>
</dbReference>
<dbReference type="eggNOG" id="arCOG00570">
    <property type="taxonomic scope" value="Archaea"/>
</dbReference>
<feature type="domain" description="FAD-binding" evidence="3">
    <location>
        <begin position="2"/>
        <end position="337"/>
    </location>
</feature>
<dbReference type="PRINTS" id="PR00420">
    <property type="entry name" value="RNGMNOXGNASE"/>
</dbReference>
<name>M0N5J2_9EURY</name>
<dbReference type="InterPro" id="IPR050493">
    <property type="entry name" value="FAD-dep_Monooxygenase_BioMet"/>
</dbReference>
<dbReference type="PATRIC" id="fig|1227457.3.peg.1940"/>
<dbReference type="OrthoDB" id="213386at2157"/>
<comment type="caution">
    <text evidence="4">The sequence shown here is derived from an EMBL/GenBank/DDBJ whole genome shotgun (WGS) entry which is preliminary data.</text>
</comment>
<dbReference type="RefSeq" id="WP_007740244.1">
    <property type="nucleotide sequence ID" value="NZ_AOMF01000155.1"/>
</dbReference>
<keyword evidence="1" id="KW-0560">Oxidoreductase</keyword>
<dbReference type="Pfam" id="PF01494">
    <property type="entry name" value="FAD_binding_3"/>
    <property type="match status" value="1"/>
</dbReference>
<reference evidence="4 5" key="1">
    <citation type="journal article" date="2014" name="PLoS Genet.">
        <title>Phylogenetically driven sequencing of extremely halophilic archaea reveals strategies for static and dynamic osmo-response.</title>
        <authorList>
            <person name="Becker E.A."/>
            <person name="Seitzer P.M."/>
            <person name="Tritt A."/>
            <person name="Larsen D."/>
            <person name="Krusor M."/>
            <person name="Yao A.I."/>
            <person name="Wu D."/>
            <person name="Madern D."/>
            <person name="Eisen J.A."/>
            <person name="Darling A.E."/>
            <person name="Facciotti M.T."/>
        </authorList>
    </citation>
    <scope>NUCLEOTIDE SEQUENCE [LARGE SCALE GENOMIC DNA]</scope>
    <source>
        <strain evidence="4 5">JCM 13552</strain>
    </source>
</reference>
<evidence type="ECO:0000256" key="2">
    <source>
        <dbReference type="ARBA" id="ARBA00023033"/>
    </source>
</evidence>
<dbReference type="AlphaFoldDB" id="M0N5J2"/>
<sequence length="380" mass="41547">MADVAIIGAGIGGLCTAIGLQNRGFDPIVFERTNELRPVGFGIGIGPNGMQALNELGVADAVIEQGVVLDRIELRTEEGQLLMPMDFRAPANRLGLDHVMIAIHRADLQSILVERLSKERLRLGMECEGIGSEQPAIQFAAGNEKTANLVIGADGIDSTVREHVFPGNQPRYVGEVAYRGLVDVTVPDDISPKGMEFWGQGLRFGYFPVGDKQVYWFASIVASPTETAPEATASKLAERYRKFVDPIPDLIARTNDETLLRTPLTDLPRLTHWTSGRVALLGDAAHAMTPNLAQGSAQAMEDAIVLADSIATHGTTRRALADYEARRKERAESVCRQSRIQGRLAQIKHPIVARFRNAALRYAPSLLLQKQTESLIDMDF</sequence>
<evidence type="ECO:0000313" key="4">
    <source>
        <dbReference type="EMBL" id="EMA52823.1"/>
    </source>
</evidence>
<proteinExistence type="predicted"/>
<evidence type="ECO:0000256" key="1">
    <source>
        <dbReference type="ARBA" id="ARBA00023002"/>
    </source>
</evidence>
<dbReference type="PANTHER" id="PTHR13789:SF309">
    <property type="entry name" value="PUTATIVE (AFU_ORTHOLOGUE AFUA_6G14510)-RELATED"/>
    <property type="match status" value="1"/>
</dbReference>